<evidence type="ECO:0000256" key="8">
    <source>
        <dbReference type="ARBA" id="ARBA00023012"/>
    </source>
</evidence>
<dbReference type="SUPFAM" id="SSF47384">
    <property type="entry name" value="Homodimeric domain of signal transducing histidine kinase"/>
    <property type="match status" value="1"/>
</dbReference>
<evidence type="ECO:0000256" key="6">
    <source>
        <dbReference type="ARBA" id="ARBA00022777"/>
    </source>
</evidence>
<dbReference type="InterPro" id="IPR036890">
    <property type="entry name" value="HATPase_C_sf"/>
</dbReference>
<feature type="domain" description="Response regulatory" evidence="11">
    <location>
        <begin position="2"/>
        <end position="118"/>
    </location>
</feature>
<dbReference type="SMART" id="SM00387">
    <property type="entry name" value="HATPase_c"/>
    <property type="match status" value="1"/>
</dbReference>
<dbReference type="OrthoDB" id="220475at2"/>
<sequence>MKTLIVEDDPHALRLIEKVAKREGLEVTSFLDGEAAWEACLAQNFRLAILDVMLPGMDGLELCRRLRTLEMGQQCIVLVATARDQPGDLDAILSAGADDYLPKPFAPKDLAVRLEICKRRALDNAERDAANEALRDQEAWSRSIMASSVDPIVTTDGKGAILSASDSTFPVFGWQPYELVGRNIEVLMTQPFASRHLGAIADSDTHRGSSVVGRPWAFDAVRKDGGTFPCEITIWQIDDNSARPVFTAILRDITERIESESALKNSERLFRSLIENSSEVICIADASGRILYVSLSVERILGYAPEQLFGRVFFDMLHPTDVARARSNYRSILEEGGTSGWLELRIRHADDSWRVLEMIAKNQLEDPIVSGIVINTRDVTDRKQLEDQLNHSRKMEAVGQLAGGIAHDFNNLLVGINGNTSLALEEETSDTTKALLSDILRAGQRAAELVRQLLAFGRKAPLDVEPIHFAPLAQEVVAFAEERIDSRIQVVVSIPSDLDPIMADSGQIHQVLLNLLINARDALLIERPELRERHKCIFVQARQQKIDRAYCERQVEATPGDYLEVSVTDNGIGLRDEILAHIFEPFFTTKGVGRGTGLGLATAHGIIKQHRGWFEVNSTYGSGTTFTFFLPITDQPVLDHSDEFDEPSVSSDGDELILVADDAQVVRDLIDRLLTKHGYRVIIASDGQEAVNLAKESLRPIDLLIVDLSIPSLPAEETVRQIRETSPSVRVIVSTGFNEESADDLIDSLAPCTCVTKPYDVAALLRTIRDLLDQPSPLEDAR</sequence>
<evidence type="ECO:0000256" key="9">
    <source>
        <dbReference type="PROSITE-ProRule" id="PRU00169"/>
    </source>
</evidence>
<dbReference type="SUPFAM" id="SSF52172">
    <property type="entry name" value="CheY-like"/>
    <property type="match status" value="2"/>
</dbReference>
<evidence type="ECO:0000259" key="10">
    <source>
        <dbReference type="PROSITE" id="PS50109"/>
    </source>
</evidence>
<dbReference type="SMART" id="SM00448">
    <property type="entry name" value="REC"/>
    <property type="match status" value="2"/>
</dbReference>
<dbReference type="InterPro" id="IPR035965">
    <property type="entry name" value="PAS-like_dom_sf"/>
</dbReference>
<dbReference type="Pfam" id="PF02518">
    <property type="entry name" value="HATPase_c"/>
    <property type="match status" value="1"/>
</dbReference>
<reference evidence="14 15" key="1">
    <citation type="submission" date="2019-02" db="EMBL/GenBank/DDBJ databases">
        <title>Deep-cultivation of Planctomycetes and their phenomic and genomic characterization uncovers novel biology.</title>
        <authorList>
            <person name="Wiegand S."/>
            <person name="Jogler M."/>
            <person name="Boedeker C."/>
            <person name="Pinto D."/>
            <person name="Vollmers J."/>
            <person name="Rivas-Marin E."/>
            <person name="Kohn T."/>
            <person name="Peeters S.H."/>
            <person name="Heuer A."/>
            <person name="Rast P."/>
            <person name="Oberbeckmann S."/>
            <person name="Bunk B."/>
            <person name="Jeske O."/>
            <person name="Meyerdierks A."/>
            <person name="Storesund J.E."/>
            <person name="Kallscheuer N."/>
            <person name="Luecker S."/>
            <person name="Lage O.M."/>
            <person name="Pohl T."/>
            <person name="Merkel B.J."/>
            <person name="Hornburger P."/>
            <person name="Mueller R.-W."/>
            <person name="Bruemmer F."/>
            <person name="Labrenz M."/>
            <person name="Spormann A.M."/>
            <person name="Op den Camp H."/>
            <person name="Overmann J."/>
            <person name="Amann R."/>
            <person name="Jetten M.S.M."/>
            <person name="Mascher T."/>
            <person name="Medema M.H."/>
            <person name="Devos D.P."/>
            <person name="Kaster A.-K."/>
            <person name="Ovreas L."/>
            <person name="Rohde M."/>
            <person name="Galperin M.Y."/>
            <person name="Jogler C."/>
        </authorList>
    </citation>
    <scope>NUCLEOTIDE SEQUENCE [LARGE SCALE GENOMIC DNA]</scope>
    <source>
        <strain evidence="14 15">Pan216</strain>
    </source>
</reference>
<dbReference type="InterPro" id="IPR036097">
    <property type="entry name" value="HisK_dim/P_sf"/>
</dbReference>
<dbReference type="Gene3D" id="3.30.450.20">
    <property type="entry name" value="PAS domain"/>
    <property type="match status" value="2"/>
</dbReference>
<dbReference type="AlphaFoldDB" id="A0A518B175"/>
<evidence type="ECO:0000313" key="14">
    <source>
        <dbReference type="EMBL" id="QDU60733.1"/>
    </source>
</evidence>
<evidence type="ECO:0000259" key="12">
    <source>
        <dbReference type="PROSITE" id="PS50112"/>
    </source>
</evidence>
<dbReference type="RefSeq" id="WP_145257041.1">
    <property type="nucleotide sequence ID" value="NZ_CP036279.1"/>
</dbReference>
<keyword evidence="15" id="KW-1185">Reference proteome</keyword>
<keyword evidence="6" id="KW-0418">Kinase</keyword>
<dbReference type="Gene3D" id="1.10.287.130">
    <property type="match status" value="1"/>
</dbReference>
<keyword evidence="3 9" id="KW-0597">Phosphoprotein</keyword>
<feature type="domain" description="PAS" evidence="12">
    <location>
        <begin position="266"/>
        <end position="336"/>
    </location>
</feature>
<evidence type="ECO:0000256" key="5">
    <source>
        <dbReference type="ARBA" id="ARBA00022741"/>
    </source>
</evidence>
<evidence type="ECO:0000256" key="3">
    <source>
        <dbReference type="ARBA" id="ARBA00022553"/>
    </source>
</evidence>
<dbReference type="Pfam" id="PF08447">
    <property type="entry name" value="PAS_3"/>
    <property type="match status" value="1"/>
</dbReference>
<gene>
    <name evidence="14" type="ORF">Pan216_15830</name>
</gene>
<dbReference type="PRINTS" id="PR00344">
    <property type="entry name" value="BCTRLSENSOR"/>
</dbReference>
<dbReference type="InterPro" id="IPR003661">
    <property type="entry name" value="HisK_dim/P_dom"/>
</dbReference>
<feature type="modified residue" description="4-aspartylphosphate" evidence="9">
    <location>
        <position position="707"/>
    </location>
</feature>
<name>A0A518B175_9BACT</name>
<dbReference type="InterPro" id="IPR013655">
    <property type="entry name" value="PAS_fold_3"/>
</dbReference>
<feature type="domain" description="Histidine kinase" evidence="10">
    <location>
        <begin position="404"/>
        <end position="634"/>
    </location>
</feature>
<dbReference type="Gene3D" id="3.40.50.2300">
    <property type="match status" value="2"/>
</dbReference>
<dbReference type="InterPro" id="IPR004358">
    <property type="entry name" value="Sig_transdc_His_kin-like_C"/>
</dbReference>
<dbReference type="SUPFAM" id="SSF55874">
    <property type="entry name" value="ATPase domain of HSP90 chaperone/DNA topoisomerase II/histidine kinase"/>
    <property type="match status" value="1"/>
</dbReference>
<keyword evidence="8" id="KW-0902">Two-component regulatory system</keyword>
<feature type="domain" description="PAS" evidence="12">
    <location>
        <begin position="137"/>
        <end position="191"/>
    </location>
</feature>
<dbReference type="InterPro" id="IPR000014">
    <property type="entry name" value="PAS"/>
</dbReference>
<dbReference type="SUPFAM" id="SSF55785">
    <property type="entry name" value="PYP-like sensor domain (PAS domain)"/>
    <property type="match status" value="2"/>
</dbReference>
<evidence type="ECO:0000256" key="1">
    <source>
        <dbReference type="ARBA" id="ARBA00000085"/>
    </source>
</evidence>
<evidence type="ECO:0000256" key="4">
    <source>
        <dbReference type="ARBA" id="ARBA00022679"/>
    </source>
</evidence>
<dbReference type="EC" id="2.7.13.3" evidence="2"/>
<evidence type="ECO:0000256" key="7">
    <source>
        <dbReference type="ARBA" id="ARBA00022840"/>
    </source>
</evidence>
<keyword evidence="4" id="KW-0808">Transferase</keyword>
<dbReference type="PROSITE" id="PS50109">
    <property type="entry name" value="HIS_KIN"/>
    <property type="match status" value="1"/>
</dbReference>
<dbReference type="Proteomes" id="UP000317093">
    <property type="component" value="Chromosome"/>
</dbReference>
<evidence type="ECO:0000313" key="15">
    <source>
        <dbReference type="Proteomes" id="UP000317093"/>
    </source>
</evidence>
<dbReference type="Gene3D" id="3.30.565.10">
    <property type="entry name" value="Histidine kinase-like ATPase, C-terminal domain"/>
    <property type="match status" value="1"/>
</dbReference>
<dbReference type="PROSITE" id="PS50113">
    <property type="entry name" value="PAC"/>
    <property type="match status" value="1"/>
</dbReference>
<dbReference type="PROSITE" id="PS50110">
    <property type="entry name" value="RESPONSE_REGULATORY"/>
    <property type="match status" value="2"/>
</dbReference>
<dbReference type="PANTHER" id="PTHR43065:SF46">
    <property type="entry name" value="C4-DICARBOXYLATE TRANSPORT SENSOR PROTEIN DCTB"/>
    <property type="match status" value="1"/>
</dbReference>
<dbReference type="PANTHER" id="PTHR43065">
    <property type="entry name" value="SENSOR HISTIDINE KINASE"/>
    <property type="match status" value="1"/>
</dbReference>
<dbReference type="SMART" id="SM00388">
    <property type="entry name" value="HisKA"/>
    <property type="match status" value="1"/>
</dbReference>
<dbReference type="InterPro" id="IPR011006">
    <property type="entry name" value="CheY-like_superfamily"/>
</dbReference>
<dbReference type="GO" id="GO:0005524">
    <property type="term" value="F:ATP binding"/>
    <property type="evidence" value="ECO:0007669"/>
    <property type="project" value="UniProtKB-KW"/>
</dbReference>
<dbReference type="InterPro" id="IPR000700">
    <property type="entry name" value="PAS-assoc_C"/>
</dbReference>
<dbReference type="Pfam" id="PF00512">
    <property type="entry name" value="HisKA"/>
    <property type="match status" value="1"/>
</dbReference>
<dbReference type="InterPro" id="IPR001789">
    <property type="entry name" value="Sig_transdc_resp-reg_receiver"/>
</dbReference>
<dbReference type="GO" id="GO:0006355">
    <property type="term" value="P:regulation of DNA-templated transcription"/>
    <property type="evidence" value="ECO:0007669"/>
    <property type="project" value="InterPro"/>
</dbReference>
<keyword evidence="5" id="KW-0547">Nucleotide-binding</keyword>
<protein>
    <recommendedName>
        <fullName evidence="2">histidine kinase</fullName>
        <ecNumber evidence="2">2.7.13.3</ecNumber>
    </recommendedName>
</protein>
<proteinExistence type="predicted"/>
<dbReference type="InterPro" id="IPR005467">
    <property type="entry name" value="His_kinase_dom"/>
</dbReference>
<feature type="modified residue" description="4-aspartylphosphate" evidence="9">
    <location>
        <position position="51"/>
    </location>
</feature>
<comment type="catalytic activity">
    <reaction evidence="1">
        <text>ATP + protein L-histidine = ADP + protein N-phospho-L-histidine.</text>
        <dbReference type="EC" id="2.7.13.3"/>
    </reaction>
</comment>
<feature type="domain" description="Response regulatory" evidence="11">
    <location>
        <begin position="656"/>
        <end position="772"/>
    </location>
</feature>
<accession>A0A518B175</accession>
<dbReference type="GO" id="GO:0000155">
    <property type="term" value="F:phosphorelay sensor kinase activity"/>
    <property type="evidence" value="ECO:0007669"/>
    <property type="project" value="InterPro"/>
</dbReference>
<feature type="domain" description="PAC" evidence="13">
    <location>
        <begin position="214"/>
        <end position="265"/>
    </location>
</feature>
<dbReference type="InterPro" id="IPR003594">
    <property type="entry name" value="HATPase_dom"/>
</dbReference>
<dbReference type="NCBIfam" id="TIGR00229">
    <property type="entry name" value="sensory_box"/>
    <property type="match status" value="2"/>
</dbReference>
<dbReference type="CDD" id="cd17574">
    <property type="entry name" value="REC_OmpR"/>
    <property type="match status" value="1"/>
</dbReference>
<dbReference type="SMART" id="SM00091">
    <property type="entry name" value="PAS"/>
    <property type="match status" value="2"/>
</dbReference>
<dbReference type="Pfam" id="PF00072">
    <property type="entry name" value="Response_reg"/>
    <property type="match status" value="2"/>
</dbReference>
<evidence type="ECO:0000256" key="2">
    <source>
        <dbReference type="ARBA" id="ARBA00012438"/>
    </source>
</evidence>
<keyword evidence="7" id="KW-0067">ATP-binding</keyword>
<dbReference type="Pfam" id="PF00989">
    <property type="entry name" value="PAS"/>
    <property type="match status" value="1"/>
</dbReference>
<evidence type="ECO:0000259" key="11">
    <source>
        <dbReference type="PROSITE" id="PS50110"/>
    </source>
</evidence>
<evidence type="ECO:0000259" key="13">
    <source>
        <dbReference type="PROSITE" id="PS50113"/>
    </source>
</evidence>
<dbReference type="KEGG" id="knv:Pan216_15830"/>
<dbReference type="CDD" id="cd00156">
    <property type="entry name" value="REC"/>
    <property type="match status" value="1"/>
</dbReference>
<dbReference type="EMBL" id="CP036279">
    <property type="protein sequence ID" value="QDU60733.1"/>
    <property type="molecule type" value="Genomic_DNA"/>
</dbReference>
<organism evidence="14 15">
    <name type="scientific">Kolteria novifilia</name>
    <dbReference type="NCBI Taxonomy" id="2527975"/>
    <lineage>
        <taxon>Bacteria</taxon>
        <taxon>Pseudomonadati</taxon>
        <taxon>Planctomycetota</taxon>
        <taxon>Planctomycetia</taxon>
        <taxon>Kolteriales</taxon>
        <taxon>Kolteriaceae</taxon>
        <taxon>Kolteria</taxon>
    </lineage>
</organism>
<dbReference type="PROSITE" id="PS50112">
    <property type="entry name" value="PAS"/>
    <property type="match status" value="2"/>
</dbReference>
<dbReference type="CDD" id="cd00130">
    <property type="entry name" value="PAS"/>
    <property type="match status" value="2"/>
</dbReference>
<dbReference type="InterPro" id="IPR013767">
    <property type="entry name" value="PAS_fold"/>
</dbReference>